<evidence type="ECO:0000313" key="3">
    <source>
        <dbReference type="Proteomes" id="UP001630127"/>
    </source>
</evidence>
<reference evidence="2 3" key="1">
    <citation type="submission" date="2024-11" db="EMBL/GenBank/DDBJ databases">
        <title>A near-complete genome assembly of Cinchona calisaya.</title>
        <authorList>
            <person name="Lian D.C."/>
            <person name="Zhao X.W."/>
            <person name="Wei L."/>
        </authorList>
    </citation>
    <scope>NUCLEOTIDE SEQUENCE [LARGE SCALE GENOMIC DNA]</scope>
    <source>
        <tissue evidence="2">Nenye</tissue>
    </source>
</reference>
<keyword evidence="3" id="KW-1185">Reference proteome</keyword>
<accession>A0ABD3A8D6</accession>
<name>A0ABD3A8D6_9GENT</name>
<comment type="caution">
    <text evidence="2">The sequence shown here is derived from an EMBL/GenBank/DDBJ whole genome shotgun (WGS) entry which is preliminary data.</text>
</comment>
<evidence type="ECO:0000313" key="2">
    <source>
        <dbReference type="EMBL" id="KAL3527979.1"/>
    </source>
</evidence>
<gene>
    <name evidence="2" type="ORF">ACH5RR_012635</name>
</gene>
<dbReference type="AlphaFoldDB" id="A0ABD3A8D6"/>
<dbReference type="EMBL" id="JBJUIK010000005">
    <property type="protein sequence ID" value="KAL3527979.1"/>
    <property type="molecule type" value="Genomic_DNA"/>
</dbReference>
<proteinExistence type="predicted"/>
<evidence type="ECO:0000256" key="1">
    <source>
        <dbReference type="SAM" id="MobiDB-lite"/>
    </source>
</evidence>
<feature type="region of interest" description="Disordered" evidence="1">
    <location>
        <begin position="1"/>
        <end position="31"/>
    </location>
</feature>
<dbReference type="Proteomes" id="UP001630127">
    <property type="component" value="Unassembled WGS sequence"/>
</dbReference>
<protein>
    <submittedName>
        <fullName evidence="2">Uncharacterized protein</fullName>
    </submittedName>
</protein>
<organism evidence="2 3">
    <name type="scientific">Cinchona calisaya</name>
    <dbReference type="NCBI Taxonomy" id="153742"/>
    <lineage>
        <taxon>Eukaryota</taxon>
        <taxon>Viridiplantae</taxon>
        <taxon>Streptophyta</taxon>
        <taxon>Embryophyta</taxon>
        <taxon>Tracheophyta</taxon>
        <taxon>Spermatophyta</taxon>
        <taxon>Magnoliopsida</taxon>
        <taxon>eudicotyledons</taxon>
        <taxon>Gunneridae</taxon>
        <taxon>Pentapetalae</taxon>
        <taxon>asterids</taxon>
        <taxon>lamiids</taxon>
        <taxon>Gentianales</taxon>
        <taxon>Rubiaceae</taxon>
        <taxon>Cinchonoideae</taxon>
        <taxon>Cinchoneae</taxon>
        <taxon>Cinchona</taxon>
    </lineage>
</organism>
<sequence length="131" mass="15091">MSPKGKNPSNASSSMKKVDKNVFASDDANKRYTDNSNRKEIVVEHGFNFEHKWSHLNLMNQVKEMIEKQNWATFFCIPSVQLTKFVREFYANVLEHDNGIILVRGEKANCSQNALNSYLNPSSILEDDYSR</sequence>